<dbReference type="PANTHER" id="PTHR47843:SF5">
    <property type="entry name" value="BTB_POZ DOMAIN PROTEIN"/>
    <property type="match status" value="1"/>
</dbReference>
<dbReference type="PROSITE" id="PS50097">
    <property type="entry name" value="BTB"/>
    <property type="match status" value="1"/>
</dbReference>
<dbReference type="InterPro" id="IPR011333">
    <property type="entry name" value="SKP1/BTB/POZ_sf"/>
</dbReference>
<feature type="domain" description="BTB" evidence="1">
    <location>
        <begin position="10"/>
        <end position="95"/>
    </location>
</feature>
<feature type="non-terminal residue" evidence="2">
    <location>
        <position position="1"/>
    </location>
</feature>
<dbReference type="Proteomes" id="UP000269539">
    <property type="component" value="Unassembled WGS sequence"/>
</dbReference>
<gene>
    <name evidence="2" type="ORF">D0864_00463</name>
</gene>
<organism evidence="2 3">
    <name type="scientific">Hortaea werneckii</name>
    <name type="common">Black yeast</name>
    <name type="synonym">Cladosporium werneckii</name>
    <dbReference type="NCBI Taxonomy" id="91943"/>
    <lineage>
        <taxon>Eukaryota</taxon>
        <taxon>Fungi</taxon>
        <taxon>Dikarya</taxon>
        <taxon>Ascomycota</taxon>
        <taxon>Pezizomycotina</taxon>
        <taxon>Dothideomycetes</taxon>
        <taxon>Dothideomycetidae</taxon>
        <taxon>Mycosphaerellales</taxon>
        <taxon>Teratosphaeriaceae</taxon>
        <taxon>Hortaea</taxon>
    </lineage>
</organism>
<evidence type="ECO:0000259" key="1">
    <source>
        <dbReference type="PROSITE" id="PS50097"/>
    </source>
</evidence>
<dbReference type="InterPro" id="IPR000210">
    <property type="entry name" value="BTB/POZ_dom"/>
</dbReference>
<dbReference type="SMART" id="SM00225">
    <property type="entry name" value="BTB"/>
    <property type="match status" value="1"/>
</dbReference>
<comment type="caution">
    <text evidence="2">The sequence shown here is derived from an EMBL/GenBank/DDBJ whole genome shotgun (WGS) entry which is preliminary data.</text>
</comment>
<dbReference type="Gene3D" id="3.30.710.10">
    <property type="entry name" value="Potassium Channel Kv1.1, Chain A"/>
    <property type="match status" value="1"/>
</dbReference>
<dbReference type="SUPFAM" id="SSF54695">
    <property type="entry name" value="POZ domain"/>
    <property type="match status" value="1"/>
</dbReference>
<dbReference type="EMBL" id="QWIO01000024">
    <property type="protein sequence ID" value="RMZ13355.1"/>
    <property type="molecule type" value="Genomic_DNA"/>
</dbReference>
<reference evidence="2 3" key="1">
    <citation type="journal article" date="2018" name="BMC Genomics">
        <title>Genomic evidence for intraspecific hybridization in a clonal and extremely halotolerant yeast.</title>
        <authorList>
            <person name="Gostincar C."/>
            <person name="Stajich J.E."/>
            <person name="Zupancic J."/>
            <person name="Zalar P."/>
            <person name="Gunde-Cimerman N."/>
        </authorList>
    </citation>
    <scope>NUCLEOTIDE SEQUENCE [LARGE SCALE GENOMIC DNA]</scope>
    <source>
        <strain evidence="2 3">EXF-10513</strain>
    </source>
</reference>
<dbReference type="Pfam" id="PF00651">
    <property type="entry name" value="BTB"/>
    <property type="match status" value="1"/>
</dbReference>
<protein>
    <recommendedName>
        <fullName evidence="1">BTB domain-containing protein</fullName>
    </recommendedName>
</protein>
<evidence type="ECO:0000313" key="2">
    <source>
        <dbReference type="EMBL" id="RMZ13355.1"/>
    </source>
</evidence>
<accession>A0A3M7HJZ7</accession>
<sequence length="272" mass="31138">RRLYETGKYSDLTIVCGEHEFHVHKAIVCSRSHFFKKACDTDKGADARENRITLKPKTRGCPQEVEDLEEIGHDDPNAVKCMLEFIYLHDYGVGPLKLDNDATAHRDELCLHANVYALGEKYEIAAMKEASLRKFADKAERSWNSEDFRNAVKIVFTTTAKQDRDLRDLVARIISEHRRELAPDSAVEATVRQVDGLAYRLWKMATTGKGPTCNVCQSVFVRRCQGCRKPGKGCSTIDHFVSCKCEEERRYCEKHYNQPQPPQDGIWGFDYN</sequence>
<dbReference type="PANTHER" id="PTHR47843">
    <property type="entry name" value="BTB DOMAIN-CONTAINING PROTEIN-RELATED"/>
    <property type="match status" value="1"/>
</dbReference>
<dbReference type="AlphaFoldDB" id="A0A3M7HJZ7"/>
<evidence type="ECO:0000313" key="3">
    <source>
        <dbReference type="Proteomes" id="UP000269539"/>
    </source>
</evidence>
<dbReference type="CDD" id="cd18186">
    <property type="entry name" value="BTB_POZ_ZBTB_KLHL-like"/>
    <property type="match status" value="1"/>
</dbReference>
<name>A0A3M7HJZ7_HORWE</name>
<proteinExistence type="predicted"/>